<dbReference type="SUPFAM" id="SSF82657">
    <property type="entry name" value="BolA-like"/>
    <property type="match status" value="1"/>
</dbReference>
<reference evidence="2" key="1">
    <citation type="journal article" date="2022" name="Plant J.">
        <title>Strategies of tolerance reflected in two North American maple genomes.</title>
        <authorList>
            <person name="McEvoy S.L."/>
            <person name="Sezen U.U."/>
            <person name="Trouern-Trend A."/>
            <person name="McMahon S.M."/>
            <person name="Schaberg P.G."/>
            <person name="Yang J."/>
            <person name="Wegrzyn J.L."/>
            <person name="Swenson N.G."/>
        </authorList>
    </citation>
    <scope>NUCLEOTIDE SEQUENCE</scope>
    <source>
        <strain evidence="2">NS2018</strain>
    </source>
</reference>
<organism evidence="2 3">
    <name type="scientific">Acer saccharum</name>
    <name type="common">Sugar maple</name>
    <dbReference type="NCBI Taxonomy" id="4024"/>
    <lineage>
        <taxon>Eukaryota</taxon>
        <taxon>Viridiplantae</taxon>
        <taxon>Streptophyta</taxon>
        <taxon>Embryophyta</taxon>
        <taxon>Tracheophyta</taxon>
        <taxon>Spermatophyta</taxon>
        <taxon>Magnoliopsida</taxon>
        <taxon>eudicotyledons</taxon>
        <taxon>Gunneridae</taxon>
        <taxon>Pentapetalae</taxon>
        <taxon>rosids</taxon>
        <taxon>malvids</taxon>
        <taxon>Sapindales</taxon>
        <taxon>Sapindaceae</taxon>
        <taxon>Hippocastanoideae</taxon>
        <taxon>Acereae</taxon>
        <taxon>Acer</taxon>
    </lineage>
</organism>
<reference evidence="2" key="2">
    <citation type="submission" date="2023-06" db="EMBL/GenBank/DDBJ databases">
        <authorList>
            <person name="Swenson N.G."/>
            <person name="Wegrzyn J.L."/>
            <person name="Mcevoy S.L."/>
        </authorList>
    </citation>
    <scope>NUCLEOTIDE SEQUENCE</scope>
    <source>
        <strain evidence="2">NS2018</strain>
        <tissue evidence="2">Leaf</tissue>
    </source>
</reference>
<name>A0AA39RUR0_ACESA</name>
<comment type="caution">
    <text evidence="2">The sequence shown here is derived from an EMBL/GenBank/DDBJ whole genome shotgun (WGS) entry which is preliminary data.</text>
</comment>
<gene>
    <name evidence="2" type="ORF">LWI29_032682</name>
</gene>
<evidence type="ECO:0000256" key="1">
    <source>
        <dbReference type="SAM" id="MobiDB-lite"/>
    </source>
</evidence>
<dbReference type="PANTHER" id="PTHR46230:SF3">
    <property type="entry name" value="SUFE-LIKE PROTEIN 1, CHLOROPLASTIC_MITOCHONDRIAL"/>
    <property type="match status" value="1"/>
</dbReference>
<dbReference type="InterPro" id="IPR002634">
    <property type="entry name" value="BolA"/>
</dbReference>
<evidence type="ECO:0000313" key="3">
    <source>
        <dbReference type="Proteomes" id="UP001168877"/>
    </source>
</evidence>
<dbReference type="EMBL" id="JAUESC010000385">
    <property type="protein sequence ID" value="KAK0579858.1"/>
    <property type="molecule type" value="Genomic_DNA"/>
</dbReference>
<keyword evidence="3" id="KW-1185">Reference proteome</keyword>
<sequence length="363" mass="38889">MLGSCPSLTPSRNNGFVNFLEAENAGKGVKGSNSDLKVDAGGKDSTLKDENSELKIGSGESEHSTVGLSSEVDVDENGTNSSGLGSRGMRIGEKIEKELRPVELEVEDISYQHAGHVGVRGSDGETHFNVNIVSEKFKGKSLVKRDILIYAQVAGLPFPPPCLGLSKEEQKTLRTGVNYGSSSCGVLPDTGKPFGTCLTFDMQTGLFETTIKNLQPLFDSPKTMADYLSKSLFFISIGNADISTGYDFLDNTTKQQTPFPKFAQAISQKFSDNIKVAIYGWDKRRVEKKVQSGRVFGETVKKTNMVGGDIRKLVKKCEGPKGGGYGGNGRLRTFAEVVSGGGPGGFSGAKVDTEESINVKEAN</sequence>
<accession>A0AA39RUR0</accession>
<dbReference type="GO" id="GO:0016226">
    <property type="term" value="P:iron-sulfur cluster assembly"/>
    <property type="evidence" value="ECO:0007669"/>
    <property type="project" value="TreeGrafter"/>
</dbReference>
<feature type="region of interest" description="Disordered" evidence="1">
    <location>
        <begin position="341"/>
        <end position="363"/>
    </location>
</feature>
<dbReference type="InterPro" id="IPR036065">
    <property type="entry name" value="BolA-like_sf"/>
</dbReference>
<dbReference type="Gene3D" id="3.30.300.90">
    <property type="entry name" value="BolA-like"/>
    <property type="match status" value="1"/>
</dbReference>
<dbReference type="Pfam" id="PF01722">
    <property type="entry name" value="BolA"/>
    <property type="match status" value="1"/>
</dbReference>
<dbReference type="AlphaFoldDB" id="A0AA39RUR0"/>
<feature type="region of interest" description="Disordered" evidence="1">
    <location>
        <begin position="28"/>
        <end position="88"/>
    </location>
</feature>
<dbReference type="Proteomes" id="UP001168877">
    <property type="component" value="Unassembled WGS sequence"/>
</dbReference>
<proteinExistence type="predicted"/>
<protein>
    <submittedName>
        <fullName evidence="2">Uncharacterized protein</fullName>
    </submittedName>
</protein>
<feature type="compositionally biased region" description="Basic and acidic residues" evidence="1">
    <location>
        <begin position="36"/>
        <end position="53"/>
    </location>
</feature>
<evidence type="ECO:0000313" key="2">
    <source>
        <dbReference type="EMBL" id="KAK0579858.1"/>
    </source>
</evidence>
<dbReference type="PANTHER" id="PTHR46230">
    <property type="match status" value="1"/>
</dbReference>